<feature type="transmembrane region" description="Helical" evidence="7">
    <location>
        <begin position="6"/>
        <end position="33"/>
    </location>
</feature>
<dbReference type="RefSeq" id="WP_048636069.1">
    <property type="nucleotide sequence ID" value="NZ_CGIG01000001.1"/>
</dbReference>
<comment type="similarity">
    <text evidence="7">Belongs to the TRAP transporter large permease family.</text>
</comment>
<organism evidence="9 10">
    <name type="scientific">Brenneria goodwinii</name>
    <dbReference type="NCBI Taxonomy" id="1109412"/>
    <lineage>
        <taxon>Bacteria</taxon>
        <taxon>Pseudomonadati</taxon>
        <taxon>Pseudomonadota</taxon>
        <taxon>Gammaproteobacteria</taxon>
        <taxon>Enterobacterales</taxon>
        <taxon>Pectobacteriaceae</taxon>
        <taxon>Brenneria</taxon>
    </lineage>
</organism>
<comment type="subcellular location">
    <subcellularLocation>
        <location evidence="1 7">Cell inner membrane</location>
        <topology evidence="1 7">Multi-pass membrane protein</topology>
    </subcellularLocation>
</comment>
<feature type="transmembrane region" description="Helical" evidence="7">
    <location>
        <begin position="137"/>
        <end position="164"/>
    </location>
</feature>
<dbReference type="PANTHER" id="PTHR33362:SF4">
    <property type="entry name" value="2,3-DIKETO-L-GULONATE TRAP TRANSPORTER LARGE PERMEASE PROTEIN YIAN"/>
    <property type="match status" value="1"/>
</dbReference>
<feature type="transmembrane region" description="Helical" evidence="7">
    <location>
        <begin position="170"/>
        <end position="192"/>
    </location>
</feature>
<keyword evidence="3 7" id="KW-0997">Cell inner membrane</keyword>
<evidence type="ECO:0000256" key="6">
    <source>
        <dbReference type="ARBA" id="ARBA00023136"/>
    </source>
</evidence>
<keyword evidence="7" id="KW-0813">Transport</keyword>
<evidence type="ECO:0000256" key="5">
    <source>
        <dbReference type="ARBA" id="ARBA00022989"/>
    </source>
</evidence>
<evidence type="ECO:0000259" key="8">
    <source>
        <dbReference type="Pfam" id="PF06808"/>
    </source>
</evidence>
<dbReference type="Pfam" id="PF06808">
    <property type="entry name" value="DctM"/>
    <property type="match status" value="1"/>
</dbReference>
<dbReference type="InterPro" id="IPR010656">
    <property type="entry name" value="DctM"/>
</dbReference>
<feature type="transmembrane region" description="Helical" evidence="7">
    <location>
        <begin position="221"/>
        <end position="238"/>
    </location>
</feature>
<comment type="subunit">
    <text evidence="7">The complex comprises the extracytoplasmic solute receptor protein and the two transmembrane proteins.</text>
</comment>
<feature type="transmembrane region" description="Helical" evidence="7">
    <location>
        <begin position="275"/>
        <end position="296"/>
    </location>
</feature>
<gene>
    <name evidence="9" type="ORF">BN1221_00620c</name>
</gene>
<name>A0A0G4JQP8_9GAMM</name>
<feature type="transmembrane region" description="Helical" evidence="7">
    <location>
        <begin position="316"/>
        <end position="334"/>
    </location>
</feature>
<comment type="function">
    <text evidence="7">Part of the tripartite ATP-independent periplasmic (TRAP) transport system.</text>
</comment>
<keyword evidence="5 7" id="KW-1133">Transmembrane helix</keyword>
<feature type="transmembrane region" description="Helical" evidence="7">
    <location>
        <begin position="95"/>
        <end position="125"/>
    </location>
</feature>
<dbReference type="EMBL" id="CGIG01000001">
    <property type="protein sequence ID" value="CPR14213.1"/>
    <property type="molecule type" value="Genomic_DNA"/>
</dbReference>
<dbReference type="Proteomes" id="UP000044377">
    <property type="component" value="Unassembled WGS sequence"/>
</dbReference>
<evidence type="ECO:0000256" key="3">
    <source>
        <dbReference type="ARBA" id="ARBA00022519"/>
    </source>
</evidence>
<evidence type="ECO:0000313" key="9">
    <source>
        <dbReference type="EMBL" id="CPR14213.1"/>
    </source>
</evidence>
<keyword evidence="6 7" id="KW-0472">Membrane</keyword>
<keyword evidence="10" id="KW-1185">Reference proteome</keyword>
<feature type="transmembrane region" description="Helical" evidence="7">
    <location>
        <begin position="244"/>
        <end position="263"/>
    </location>
</feature>
<dbReference type="STRING" id="1109412.BN1221_00620c"/>
<evidence type="ECO:0000256" key="2">
    <source>
        <dbReference type="ARBA" id="ARBA00022475"/>
    </source>
</evidence>
<dbReference type="GO" id="GO:0005886">
    <property type="term" value="C:plasma membrane"/>
    <property type="evidence" value="ECO:0007669"/>
    <property type="project" value="UniProtKB-SubCell"/>
</dbReference>
<sequence>MIITLFIIILLGSLALGVPVAFALLLSGVVLMVSQGMFDPQIIIQTIIPGADNFALLAIPFFLLAGEFMLAGGLSKRIVNLAVAWVGHVPGGLGYVVIFAALIMASLSGSAVADTAALAAMLLPMMRAGGYDLGRSAGLLGAGGVIAPVLPPSVGLILFGIIGNVSITKLFMAGIVPGLLMALSLVVTWYILMGRTDKIGQLKVFPKVSLRERWHETRRSVWALMLPVIIIVGLRMGLFTPTEAAVVAAVYSLFVGVVIYREIKLRHIFELCLNAAKLTAVIMLMVAAAMLSAYMITVANIPAEFADMLRPFSDKPMVMLLIMMVIIIIIGMFMDFTPTILILTPVLLPVVVQAGIDPVYFGVLFIMNNAIGLLTPPAGNVLNVVRGIAGLSMNQALVGVWPFVLAQFVVLFLLVIFPQLVMVPLAWLTN</sequence>
<accession>A0A0G4JQP8</accession>
<feature type="transmembrane region" description="Helical" evidence="7">
    <location>
        <begin position="400"/>
        <end position="428"/>
    </location>
</feature>
<keyword evidence="4 7" id="KW-0812">Transmembrane</keyword>
<dbReference type="NCBIfam" id="TIGR00786">
    <property type="entry name" value="dctM"/>
    <property type="match status" value="1"/>
</dbReference>
<comment type="caution">
    <text evidence="7">Lacks conserved residue(s) required for the propagation of feature annotation.</text>
</comment>
<dbReference type="PIRSF" id="PIRSF006066">
    <property type="entry name" value="HI0050"/>
    <property type="match status" value="1"/>
</dbReference>
<keyword evidence="2" id="KW-1003">Cell membrane</keyword>
<dbReference type="GO" id="GO:0022857">
    <property type="term" value="F:transmembrane transporter activity"/>
    <property type="evidence" value="ECO:0007669"/>
    <property type="project" value="UniProtKB-UniRule"/>
</dbReference>
<evidence type="ECO:0000256" key="7">
    <source>
        <dbReference type="RuleBase" id="RU369079"/>
    </source>
</evidence>
<reference evidence="10" key="1">
    <citation type="submission" date="2015-01" db="EMBL/GenBank/DDBJ databases">
        <authorList>
            <person name="Paterson Steve"/>
        </authorList>
    </citation>
    <scope>NUCLEOTIDE SEQUENCE [LARGE SCALE GENOMIC DNA]</scope>
    <source>
        <strain evidence="10">OBR1</strain>
    </source>
</reference>
<feature type="domain" description="TRAP C4-dicarboxylate transport system permease DctM subunit" evidence="8">
    <location>
        <begin position="7"/>
        <end position="420"/>
    </location>
</feature>
<protein>
    <recommendedName>
        <fullName evidence="7">TRAP transporter large permease protein</fullName>
    </recommendedName>
</protein>
<proteinExistence type="inferred from homology"/>
<dbReference type="OrthoDB" id="8627919at2"/>
<evidence type="ECO:0000313" key="10">
    <source>
        <dbReference type="Proteomes" id="UP000044377"/>
    </source>
</evidence>
<evidence type="ECO:0000256" key="4">
    <source>
        <dbReference type="ARBA" id="ARBA00022692"/>
    </source>
</evidence>
<dbReference type="PANTHER" id="PTHR33362">
    <property type="entry name" value="SIALIC ACID TRAP TRANSPORTER PERMEASE PROTEIN SIAT-RELATED"/>
    <property type="match status" value="1"/>
</dbReference>
<dbReference type="AlphaFoldDB" id="A0A0G4JQP8"/>
<evidence type="ECO:0000256" key="1">
    <source>
        <dbReference type="ARBA" id="ARBA00004429"/>
    </source>
</evidence>
<dbReference type="InterPro" id="IPR004681">
    <property type="entry name" value="TRAP_DctM"/>
</dbReference>